<sequence length="279" mass="30683">MEQGIASIEATGSFCGIDWGGYSHQICVLDARGVEVGHHKITHTGDGLAALVALIASIAGPVRIAIERAEGLLVEYLQQCCDAEIYCVSPKISARARERYRMASAKSDEFDAYVLAETLRHQYRQWRPLATPSPLLAELTAVSRDRKRILDMQVDTENRLRAMMEAYHPGPLHLFSSLDRNISLEFIRRYPTPAKAARVGPARMGAFTGRLGYTGRVPAQALVDRITPHLLSASEGTVAGKALSANAFAEQLQLLNKHLRVRFTPKSGQLLRGHDGRGQ</sequence>
<dbReference type="InterPro" id="IPR047650">
    <property type="entry name" value="Transpos_IS110"/>
</dbReference>
<gene>
    <name evidence="2" type="ORF">PXH69_33550</name>
</gene>
<dbReference type="Pfam" id="PF01548">
    <property type="entry name" value="DEDD_Tnp_IS110"/>
    <property type="match status" value="1"/>
</dbReference>
<dbReference type="AlphaFoldDB" id="A0AAW6M0D1"/>
<proteinExistence type="predicted"/>
<reference evidence="2" key="1">
    <citation type="submission" date="2023-02" db="EMBL/GenBank/DDBJ databases">
        <title>A novel hydrolase synthesized by Rhodococcus erythropolis HQ is responsible for the detoxification of Zearalenone.</title>
        <authorList>
            <person name="Hu J."/>
            <person name="Xu J."/>
        </authorList>
    </citation>
    <scope>NUCLEOTIDE SEQUENCE</scope>
    <source>
        <strain evidence="2">HQ</strain>
    </source>
</reference>
<accession>A0AAW6M0D1</accession>
<dbReference type="PANTHER" id="PTHR33055:SF3">
    <property type="entry name" value="PUTATIVE TRANSPOSASE FOR IS117-RELATED"/>
    <property type="match status" value="1"/>
</dbReference>
<dbReference type="RefSeq" id="WP_275233064.1">
    <property type="nucleotide sequence ID" value="NZ_JARDXE010000036.1"/>
</dbReference>
<protein>
    <submittedName>
        <fullName evidence="2">IS110 family transposase</fullName>
    </submittedName>
</protein>
<dbReference type="EMBL" id="JARDXE010000036">
    <property type="protein sequence ID" value="MDE8649895.1"/>
    <property type="molecule type" value="Genomic_DNA"/>
</dbReference>
<dbReference type="GO" id="GO:0006313">
    <property type="term" value="P:DNA transposition"/>
    <property type="evidence" value="ECO:0007669"/>
    <property type="project" value="InterPro"/>
</dbReference>
<dbReference type="GO" id="GO:0004803">
    <property type="term" value="F:transposase activity"/>
    <property type="evidence" value="ECO:0007669"/>
    <property type="project" value="InterPro"/>
</dbReference>
<dbReference type="GO" id="GO:0003677">
    <property type="term" value="F:DNA binding"/>
    <property type="evidence" value="ECO:0007669"/>
    <property type="project" value="InterPro"/>
</dbReference>
<evidence type="ECO:0000259" key="1">
    <source>
        <dbReference type="Pfam" id="PF01548"/>
    </source>
</evidence>
<comment type="caution">
    <text evidence="2">The sequence shown here is derived from an EMBL/GenBank/DDBJ whole genome shotgun (WGS) entry which is preliminary data.</text>
</comment>
<dbReference type="PANTHER" id="PTHR33055">
    <property type="entry name" value="TRANSPOSASE FOR INSERTION SEQUENCE ELEMENT IS1111A"/>
    <property type="match status" value="1"/>
</dbReference>
<name>A0AAW6M0D1_RHOSG</name>
<feature type="domain" description="Transposase IS110-like N-terminal" evidence="1">
    <location>
        <begin position="15"/>
        <end position="169"/>
    </location>
</feature>
<evidence type="ECO:0000313" key="2">
    <source>
        <dbReference type="EMBL" id="MDE8649895.1"/>
    </source>
</evidence>
<dbReference type="Proteomes" id="UP001217325">
    <property type="component" value="Unassembled WGS sequence"/>
</dbReference>
<dbReference type="InterPro" id="IPR002525">
    <property type="entry name" value="Transp_IS110-like_N"/>
</dbReference>
<evidence type="ECO:0000313" key="3">
    <source>
        <dbReference type="Proteomes" id="UP001217325"/>
    </source>
</evidence>
<organism evidence="2 3">
    <name type="scientific">Rhodococcus qingshengii</name>
    <dbReference type="NCBI Taxonomy" id="334542"/>
    <lineage>
        <taxon>Bacteria</taxon>
        <taxon>Bacillati</taxon>
        <taxon>Actinomycetota</taxon>
        <taxon>Actinomycetes</taxon>
        <taxon>Mycobacteriales</taxon>
        <taxon>Nocardiaceae</taxon>
        <taxon>Rhodococcus</taxon>
        <taxon>Rhodococcus erythropolis group</taxon>
    </lineage>
</organism>